<reference evidence="4" key="4">
    <citation type="journal article" date="2015" name="PLoS ONE">
        <title>Comprehensive Evaluation of Toxoplasma gondii VEG and Neospora caninum LIV Genomes with Tachyzoite Stage Transcriptome and Proteome Defines Novel Transcript Features.</title>
        <authorList>
            <person name="Ramaprasad A."/>
            <person name="Mourier T."/>
            <person name="Naeem R."/>
            <person name="Malas T.B."/>
            <person name="Moussa E."/>
            <person name="Panigrahi A."/>
            <person name="Vermont S.J."/>
            <person name="Otto T.D."/>
            <person name="Wastling J."/>
            <person name="Pain A."/>
        </authorList>
    </citation>
    <scope>NUCLEOTIDE SEQUENCE</scope>
    <source>
        <strain evidence="4">Liverpool</strain>
    </source>
</reference>
<dbReference type="InParanoid" id="F0V9Y5"/>
<dbReference type="OrthoDB" id="2018133at2759"/>
<reference evidence="3" key="1">
    <citation type="submission" date="2011-02" db="EMBL/GenBank/DDBJ databases">
        <authorList>
            <person name="Aslett M."/>
        </authorList>
    </citation>
    <scope>NUCLEOTIDE SEQUENCE</scope>
    <source>
        <strain evidence="3">Liverpool</strain>
    </source>
</reference>
<dbReference type="PANTHER" id="PTHR11941">
    <property type="entry name" value="ENOYL-COA HYDRATASE-RELATED"/>
    <property type="match status" value="1"/>
</dbReference>
<dbReference type="EMBL" id="LN714478">
    <property type="protein sequence ID" value="CEL65362.1"/>
    <property type="molecule type" value="Genomic_DNA"/>
</dbReference>
<proteinExistence type="inferred from homology"/>
<dbReference type="RefSeq" id="XP_003880780.1">
    <property type="nucleotide sequence ID" value="XM_003880731.1"/>
</dbReference>
<gene>
    <name evidence="4" type="ORF">BN1204_012140</name>
    <name evidence="3" type="ORF">NCLIV_012140</name>
</gene>
<dbReference type="AlphaFoldDB" id="F0V9Y5"/>
<dbReference type="GO" id="GO:0005739">
    <property type="term" value="C:mitochondrion"/>
    <property type="evidence" value="ECO:0007669"/>
    <property type="project" value="TreeGrafter"/>
</dbReference>
<dbReference type="CDD" id="cd06558">
    <property type="entry name" value="crotonase-like"/>
    <property type="match status" value="1"/>
</dbReference>
<protein>
    <submittedName>
        <fullName evidence="4">Enoyl-CoA hydratase/isomerase family domain-containing protein, putative</fullName>
    </submittedName>
    <submittedName>
        <fullName evidence="3">Putative enoyl-CoA hydratase/isomerase family domain-containing protein</fullName>
    </submittedName>
</protein>
<dbReference type="FunFam" id="1.10.12.10:FF:000001">
    <property type="entry name" value="Probable enoyl-CoA hydratase, mitochondrial"/>
    <property type="match status" value="1"/>
</dbReference>
<name>F0V9Y5_NEOCL</name>
<keyword evidence="3" id="KW-0413">Isomerase</keyword>
<sequence length="202" mass="22367">MEGTKQTAIPSAQFRYLAVEKLSDVPAVTIIKENYCGCKTAPFPDVYGISVNLDDSVRCVVLTGVGEKAFAAGADVKEMQRLDFADILTTGDLLAKWGRIHLFRKPIVCAVNGYALGGGCELAMMCDVVIASTEAMFGQPEVRIGTIPVMAAKECVNRAYEMPLQEGLLFERRLFHATFAYEDRREGMTAFVEKRPPQWHHK</sequence>
<dbReference type="PANTHER" id="PTHR11941:SF54">
    <property type="entry name" value="ENOYL-COA HYDRATASE, MITOCHONDRIAL"/>
    <property type="match status" value="1"/>
</dbReference>
<evidence type="ECO:0000313" key="5">
    <source>
        <dbReference type="Proteomes" id="UP000007494"/>
    </source>
</evidence>
<accession>F0V9Y5</accession>
<organism evidence="3 5">
    <name type="scientific">Neospora caninum (strain Liverpool)</name>
    <dbReference type="NCBI Taxonomy" id="572307"/>
    <lineage>
        <taxon>Eukaryota</taxon>
        <taxon>Sar</taxon>
        <taxon>Alveolata</taxon>
        <taxon>Apicomplexa</taxon>
        <taxon>Conoidasida</taxon>
        <taxon>Coccidia</taxon>
        <taxon>Eucoccidiorida</taxon>
        <taxon>Eimeriorina</taxon>
        <taxon>Sarcocystidae</taxon>
        <taxon>Neospora</taxon>
    </lineage>
</organism>
<dbReference type="InterPro" id="IPR029045">
    <property type="entry name" value="ClpP/crotonase-like_dom_sf"/>
</dbReference>
<dbReference type="GO" id="GO:0006635">
    <property type="term" value="P:fatty acid beta-oxidation"/>
    <property type="evidence" value="ECO:0007669"/>
    <property type="project" value="TreeGrafter"/>
</dbReference>
<dbReference type="EMBL" id="FR823384">
    <property type="protein sequence ID" value="CBZ50747.1"/>
    <property type="molecule type" value="Genomic_DNA"/>
</dbReference>
<dbReference type="Pfam" id="PF00378">
    <property type="entry name" value="ECH_1"/>
    <property type="match status" value="1"/>
</dbReference>
<evidence type="ECO:0000256" key="2">
    <source>
        <dbReference type="ARBA" id="ARBA00023239"/>
    </source>
</evidence>
<dbReference type="Gene3D" id="3.90.226.10">
    <property type="entry name" value="2-enoyl-CoA Hydratase, Chain A, domain 1"/>
    <property type="match status" value="1"/>
</dbReference>
<dbReference type="Gene3D" id="1.10.12.10">
    <property type="entry name" value="Lyase 2-enoyl-coa Hydratase, Chain A, domain 2"/>
    <property type="match status" value="1"/>
</dbReference>
<comment type="similarity">
    <text evidence="1">Belongs to the enoyl-CoA hydratase/isomerase family.</text>
</comment>
<dbReference type="GeneID" id="13441776"/>
<dbReference type="GO" id="GO:0016853">
    <property type="term" value="F:isomerase activity"/>
    <property type="evidence" value="ECO:0007669"/>
    <property type="project" value="UniProtKB-KW"/>
</dbReference>
<dbReference type="GO" id="GO:0016836">
    <property type="term" value="F:hydro-lyase activity"/>
    <property type="evidence" value="ECO:0007669"/>
    <property type="project" value="UniProtKB-ARBA"/>
</dbReference>
<keyword evidence="5" id="KW-1185">Reference proteome</keyword>
<reference evidence="3" key="2">
    <citation type="submission" date="2011-03" db="EMBL/GenBank/DDBJ databases">
        <title>Comparative genomics and transcriptomics of Neospora caninum and Toxoplasma gondii.</title>
        <authorList>
            <person name="Reid A.J."/>
            <person name="Sohal A."/>
            <person name="Harris D."/>
            <person name="Quail M."/>
            <person name="Sanders M."/>
            <person name="Berriman M."/>
            <person name="Wastling J.M."/>
            <person name="Pain A."/>
        </authorList>
    </citation>
    <scope>NUCLEOTIDE SEQUENCE</scope>
    <source>
        <strain evidence="3">Liverpool</strain>
    </source>
</reference>
<dbReference type="InterPro" id="IPR001753">
    <property type="entry name" value="Enoyl-CoA_hydra/iso"/>
</dbReference>
<evidence type="ECO:0000313" key="4">
    <source>
        <dbReference type="EMBL" id="CEL65362.1"/>
    </source>
</evidence>
<dbReference type="InterPro" id="IPR014748">
    <property type="entry name" value="Enoyl-CoA_hydra_C"/>
</dbReference>
<dbReference type="VEuPathDB" id="ToxoDB:NCLIV_012140"/>
<reference evidence="5" key="3">
    <citation type="journal article" date="2012" name="PLoS Pathog.">
        <title>Comparative genomics of the apicomplexan parasites Toxoplasma gondii and Neospora caninum: Coccidia differing in host range and transmission strategy.</title>
        <authorList>
            <person name="Reid A.J."/>
            <person name="Vermont S.J."/>
            <person name="Cotton J.A."/>
            <person name="Harris D."/>
            <person name="Hill-Cawthorne G.A."/>
            <person name="Konen-Waisman S."/>
            <person name="Latham S.M."/>
            <person name="Mourier T."/>
            <person name="Norton R."/>
            <person name="Quail M.A."/>
            <person name="Sanders M."/>
            <person name="Shanmugam D."/>
            <person name="Sohal A."/>
            <person name="Wasmuth J.D."/>
            <person name="Brunk B."/>
            <person name="Grigg M.E."/>
            <person name="Howard J.C."/>
            <person name="Parkinson J."/>
            <person name="Roos D.S."/>
            <person name="Trees A.J."/>
            <person name="Berriman M."/>
            <person name="Pain A."/>
            <person name="Wastling J.M."/>
        </authorList>
    </citation>
    <scope>NUCLEOTIDE SEQUENCE [LARGE SCALE GENOMIC DNA]</scope>
    <source>
        <strain evidence="5">Liverpool</strain>
    </source>
</reference>
<dbReference type="eggNOG" id="KOG1680">
    <property type="taxonomic scope" value="Eukaryota"/>
</dbReference>
<evidence type="ECO:0000256" key="1">
    <source>
        <dbReference type="ARBA" id="ARBA00005254"/>
    </source>
</evidence>
<keyword evidence="2" id="KW-0456">Lyase</keyword>
<dbReference type="SUPFAM" id="SSF52096">
    <property type="entry name" value="ClpP/crotonase"/>
    <property type="match status" value="1"/>
</dbReference>
<evidence type="ECO:0000313" key="3">
    <source>
        <dbReference type="EMBL" id="CBZ50747.1"/>
    </source>
</evidence>
<dbReference type="Proteomes" id="UP000007494">
    <property type="component" value="Chromosome IV"/>
</dbReference>